<name>A0A7J5G807_PHOVU</name>
<organism evidence="2 3">
    <name type="scientific">Phocaeicola vulgatus</name>
    <name type="common">Bacteroides vulgatus</name>
    <dbReference type="NCBI Taxonomy" id="821"/>
    <lineage>
        <taxon>Bacteria</taxon>
        <taxon>Pseudomonadati</taxon>
        <taxon>Bacteroidota</taxon>
        <taxon>Bacteroidia</taxon>
        <taxon>Bacteroidales</taxon>
        <taxon>Bacteroidaceae</taxon>
        <taxon>Phocaeicola</taxon>
    </lineage>
</organism>
<feature type="transmembrane region" description="Helical" evidence="1">
    <location>
        <begin position="154"/>
        <end position="171"/>
    </location>
</feature>
<dbReference type="Proteomes" id="UP000470332">
    <property type="component" value="Unassembled WGS sequence"/>
</dbReference>
<keyword evidence="1" id="KW-0472">Membrane</keyword>
<reference evidence="2 3" key="1">
    <citation type="journal article" date="2019" name="Nat. Med.">
        <title>A library of human gut bacterial isolates paired with longitudinal multiomics data enables mechanistic microbiome research.</title>
        <authorList>
            <person name="Poyet M."/>
            <person name="Groussin M."/>
            <person name="Gibbons S.M."/>
            <person name="Avila-Pacheco J."/>
            <person name="Jiang X."/>
            <person name="Kearney S.M."/>
            <person name="Perrotta A.R."/>
            <person name="Berdy B."/>
            <person name="Zhao S."/>
            <person name="Lieberman T.D."/>
            <person name="Swanson P.K."/>
            <person name="Smith M."/>
            <person name="Roesemann S."/>
            <person name="Alexander J.E."/>
            <person name="Rich S.A."/>
            <person name="Livny J."/>
            <person name="Vlamakis H."/>
            <person name="Clish C."/>
            <person name="Bullock K."/>
            <person name="Deik A."/>
            <person name="Scott J."/>
            <person name="Pierce K.A."/>
            <person name="Xavier R.J."/>
            <person name="Alm E.J."/>
        </authorList>
    </citation>
    <scope>NUCLEOTIDE SEQUENCE [LARGE SCALE GENOMIC DNA]</scope>
    <source>
        <strain evidence="2 3">BIOML-A9</strain>
    </source>
</reference>
<feature type="transmembrane region" description="Helical" evidence="1">
    <location>
        <begin position="129"/>
        <end position="148"/>
    </location>
</feature>
<dbReference type="EMBL" id="WCXA01000011">
    <property type="protein sequence ID" value="KAB3863669.1"/>
    <property type="molecule type" value="Genomic_DNA"/>
</dbReference>
<gene>
    <name evidence="2" type="ORF">GAS37_06920</name>
</gene>
<dbReference type="AlphaFoldDB" id="A0A7J5G807"/>
<evidence type="ECO:0000313" key="3">
    <source>
        <dbReference type="Proteomes" id="UP000470332"/>
    </source>
</evidence>
<comment type="caution">
    <text evidence="2">The sequence shown here is derived from an EMBL/GenBank/DDBJ whole genome shotgun (WGS) entry which is preliminary data.</text>
</comment>
<keyword evidence="1" id="KW-1133">Transmembrane helix</keyword>
<accession>A0A7J5G807</accession>
<evidence type="ECO:0000313" key="2">
    <source>
        <dbReference type="EMBL" id="KAB3863669.1"/>
    </source>
</evidence>
<protein>
    <submittedName>
        <fullName evidence="2">Uncharacterized protein</fullName>
    </submittedName>
</protein>
<keyword evidence="1" id="KW-0812">Transmembrane</keyword>
<sequence length="176" mass="19466">MKEHFIKAVEDGNVGKVRIALSNELLLDPRGKTFAEMLIYAKEKLPNLFEENKEANYNVPPKEDWNEAFLFKVKNDLDSNFSVEKLAFYQAVIEVVGKEKAETLEKEEQQSSSKPASDTMLVTRKKSKVKPTSITVTTGGAILTAAGICFGKTLLTIFGGTVLIGGVLLILNDIRK</sequence>
<proteinExistence type="predicted"/>
<evidence type="ECO:0000256" key="1">
    <source>
        <dbReference type="SAM" id="Phobius"/>
    </source>
</evidence>